<feature type="region of interest" description="Disordered" evidence="1">
    <location>
        <begin position="209"/>
        <end position="244"/>
    </location>
</feature>
<organism evidence="2">
    <name type="scientific">Guillardia theta (strain CCMP2712)</name>
    <name type="common">Cryptophyte</name>
    <dbReference type="NCBI Taxonomy" id="905079"/>
    <lineage>
        <taxon>Eukaryota</taxon>
        <taxon>Cryptophyceae</taxon>
        <taxon>Pyrenomonadales</taxon>
        <taxon>Geminigeraceae</taxon>
        <taxon>Guillardia</taxon>
    </lineage>
</organism>
<dbReference type="PaxDb" id="55529-EKX35004"/>
<dbReference type="Proteomes" id="UP000011087">
    <property type="component" value="Unassembled WGS sequence"/>
</dbReference>
<evidence type="ECO:0000313" key="4">
    <source>
        <dbReference type="Proteomes" id="UP000011087"/>
    </source>
</evidence>
<dbReference type="GeneID" id="17291735"/>
<evidence type="ECO:0000313" key="3">
    <source>
        <dbReference type="EnsemblProtists" id="EKX35004"/>
    </source>
</evidence>
<reference evidence="4" key="2">
    <citation type="submission" date="2012-11" db="EMBL/GenBank/DDBJ databases">
        <authorList>
            <person name="Kuo A."/>
            <person name="Curtis B.A."/>
            <person name="Tanifuji G."/>
            <person name="Burki F."/>
            <person name="Gruber A."/>
            <person name="Irimia M."/>
            <person name="Maruyama S."/>
            <person name="Arias M.C."/>
            <person name="Ball S.G."/>
            <person name="Gile G.H."/>
            <person name="Hirakawa Y."/>
            <person name="Hopkins J.F."/>
            <person name="Rensing S.A."/>
            <person name="Schmutz J."/>
            <person name="Symeonidi A."/>
            <person name="Elias M."/>
            <person name="Eveleigh R.J."/>
            <person name="Herman E.K."/>
            <person name="Klute M.J."/>
            <person name="Nakayama T."/>
            <person name="Obornik M."/>
            <person name="Reyes-Prieto A."/>
            <person name="Armbrust E.V."/>
            <person name="Aves S.J."/>
            <person name="Beiko R.G."/>
            <person name="Coutinho P."/>
            <person name="Dacks J.B."/>
            <person name="Durnford D.G."/>
            <person name="Fast N.M."/>
            <person name="Green B.R."/>
            <person name="Grisdale C."/>
            <person name="Hempe F."/>
            <person name="Henrissat B."/>
            <person name="Hoppner M.P."/>
            <person name="Ishida K.-I."/>
            <person name="Kim E."/>
            <person name="Koreny L."/>
            <person name="Kroth P.G."/>
            <person name="Liu Y."/>
            <person name="Malik S.-B."/>
            <person name="Maier U.G."/>
            <person name="McRose D."/>
            <person name="Mock T."/>
            <person name="Neilson J.A."/>
            <person name="Onodera N.T."/>
            <person name="Poole A.M."/>
            <person name="Pritham E.J."/>
            <person name="Richards T.A."/>
            <person name="Rocap G."/>
            <person name="Roy S.W."/>
            <person name="Sarai C."/>
            <person name="Schaack S."/>
            <person name="Shirato S."/>
            <person name="Slamovits C.H."/>
            <person name="Spencer D.F."/>
            <person name="Suzuki S."/>
            <person name="Worden A.Z."/>
            <person name="Zauner S."/>
            <person name="Barry K."/>
            <person name="Bell C."/>
            <person name="Bharti A.K."/>
            <person name="Crow J.A."/>
            <person name="Grimwood J."/>
            <person name="Kramer R."/>
            <person name="Lindquist E."/>
            <person name="Lucas S."/>
            <person name="Salamov A."/>
            <person name="McFadden G.I."/>
            <person name="Lane C.E."/>
            <person name="Keeling P.J."/>
            <person name="Gray M.W."/>
            <person name="Grigoriev I.V."/>
            <person name="Archibald J.M."/>
        </authorList>
    </citation>
    <scope>NUCLEOTIDE SEQUENCE</scope>
    <source>
        <strain evidence="4">CCMP2712</strain>
    </source>
</reference>
<evidence type="ECO:0000313" key="2">
    <source>
        <dbReference type="EMBL" id="EKX35004.1"/>
    </source>
</evidence>
<keyword evidence="4" id="KW-1185">Reference proteome</keyword>
<dbReference type="KEGG" id="gtt:GUITHDRAFT_146830"/>
<reference evidence="3" key="3">
    <citation type="submission" date="2016-03" db="UniProtKB">
        <authorList>
            <consortium name="EnsemblProtists"/>
        </authorList>
    </citation>
    <scope>IDENTIFICATION</scope>
</reference>
<accession>L1IGE5</accession>
<protein>
    <submittedName>
        <fullName evidence="2 3">Uncharacterized protein</fullName>
    </submittedName>
</protein>
<gene>
    <name evidence="2" type="ORF">GUITHDRAFT_146830</name>
</gene>
<dbReference type="EMBL" id="JH993099">
    <property type="protein sequence ID" value="EKX35004.1"/>
    <property type="molecule type" value="Genomic_DNA"/>
</dbReference>
<dbReference type="RefSeq" id="XP_005821984.1">
    <property type="nucleotide sequence ID" value="XM_005821927.1"/>
</dbReference>
<reference evidence="2 4" key="1">
    <citation type="journal article" date="2012" name="Nature">
        <title>Algal genomes reveal evolutionary mosaicism and the fate of nucleomorphs.</title>
        <authorList>
            <consortium name="DOE Joint Genome Institute"/>
            <person name="Curtis B.A."/>
            <person name="Tanifuji G."/>
            <person name="Burki F."/>
            <person name="Gruber A."/>
            <person name="Irimia M."/>
            <person name="Maruyama S."/>
            <person name="Arias M.C."/>
            <person name="Ball S.G."/>
            <person name="Gile G.H."/>
            <person name="Hirakawa Y."/>
            <person name="Hopkins J.F."/>
            <person name="Kuo A."/>
            <person name="Rensing S.A."/>
            <person name="Schmutz J."/>
            <person name="Symeonidi A."/>
            <person name="Elias M."/>
            <person name="Eveleigh R.J."/>
            <person name="Herman E.K."/>
            <person name="Klute M.J."/>
            <person name="Nakayama T."/>
            <person name="Obornik M."/>
            <person name="Reyes-Prieto A."/>
            <person name="Armbrust E.V."/>
            <person name="Aves S.J."/>
            <person name="Beiko R.G."/>
            <person name="Coutinho P."/>
            <person name="Dacks J.B."/>
            <person name="Durnford D.G."/>
            <person name="Fast N.M."/>
            <person name="Green B.R."/>
            <person name="Grisdale C.J."/>
            <person name="Hempel F."/>
            <person name="Henrissat B."/>
            <person name="Hoppner M.P."/>
            <person name="Ishida K."/>
            <person name="Kim E."/>
            <person name="Koreny L."/>
            <person name="Kroth P.G."/>
            <person name="Liu Y."/>
            <person name="Malik S.B."/>
            <person name="Maier U.G."/>
            <person name="McRose D."/>
            <person name="Mock T."/>
            <person name="Neilson J.A."/>
            <person name="Onodera N.T."/>
            <person name="Poole A.M."/>
            <person name="Pritham E.J."/>
            <person name="Richards T.A."/>
            <person name="Rocap G."/>
            <person name="Roy S.W."/>
            <person name="Sarai C."/>
            <person name="Schaack S."/>
            <person name="Shirato S."/>
            <person name="Slamovits C.H."/>
            <person name="Spencer D.F."/>
            <person name="Suzuki S."/>
            <person name="Worden A.Z."/>
            <person name="Zauner S."/>
            <person name="Barry K."/>
            <person name="Bell C."/>
            <person name="Bharti A.K."/>
            <person name="Crow J.A."/>
            <person name="Grimwood J."/>
            <person name="Kramer R."/>
            <person name="Lindquist E."/>
            <person name="Lucas S."/>
            <person name="Salamov A."/>
            <person name="McFadden G.I."/>
            <person name="Lane C.E."/>
            <person name="Keeling P.J."/>
            <person name="Gray M.W."/>
            <person name="Grigoriev I.V."/>
            <person name="Archibald J.M."/>
        </authorList>
    </citation>
    <scope>NUCLEOTIDE SEQUENCE</scope>
    <source>
        <strain evidence="2 4">CCMP2712</strain>
    </source>
</reference>
<sequence>MSFRDVDDFVLQDPSSTDVGPLFDVFYNEQDKSVPSERESNLAPVDVKPDLQGQKMAGISSQSPPVTPDCKLFVAALKEEDSSQQTPSCGSKRKVVFPTLSTSFDDMMSDLAEPEGFLCLPPAAPGSKRPKTEQAELKLKPICMARASESKSESFLHVASEKKEKEDDFILEIKKEVSEDTLLFLEMLNDDTPPLCHDGQETLEEGQGAVNDEGQDSSGESQQQPSPPPLQPVDGQKRARQGQERWAMKAKELREEWNAKIHRAPLSTKAVFEEQLQACKDLRLKSQKEAFLYFLQLLMLDNVVTPFDFIGYHSLHFISSCSFNGWRGFNVNPQFHLEFKRRLYGLFDGGEVKKNTWQNLFRNSGLIPDACQGHWEEALMGRLSFTFTFPRSERRAD</sequence>
<dbReference type="AlphaFoldDB" id="L1IGE5"/>
<evidence type="ECO:0000256" key="1">
    <source>
        <dbReference type="SAM" id="MobiDB-lite"/>
    </source>
</evidence>
<proteinExistence type="predicted"/>
<dbReference type="HOGENOM" id="CLU_695319_0_0_1"/>
<feature type="compositionally biased region" description="Basic and acidic residues" evidence="1">
    <location>
        <begin position="235"/>
        <end position="244"/>
    </location>
</feature>
<name>L1IGE5_GUITC</name>
<dbReference type="EnsemblProtists" id="EKX35004">
    <property type="protein sequence ID" value="EKX35004"/>
    <property type="gene ID" value="GUITHDRAFT_146830"/>
</dbReference>